<evidence type="ECO:0000313" key="1">
    <source>
        <dbReference type="EMBL" id="KAK2551582.1"/>
    </source>
</evidence>
<keyword evidence="2" id="KW-1185">Reference proteome</keyword>
<sequence>MPCAGNLPNDYGEEFLPAFKEWNEKGKASSTEQNLQQYYFLSCVASFERVPWYSNTNVTVPASYQEDMLSSEEVTALFSAYCAMYSEDNAVNICNLHVIIKRFSSICVGAEKYGSKAECRSLRSARILASWNGGNGQISATSPLSPGLVEYFMCHKLTIDGAEREHYFAYVRWFKKHPQTPCVGTFSTLSVWDGNNFEPRSCNSFLPVHRIHSLFTGGFVYLNNVKLMAVCPIPRCASIFY</sequence>
<dbReference type="EMBL" id="JARQWQ010000096">
    <property type="protein sequence ID" value="KAK2551582.1"/>
    <property type="molecule type" value="Genomic_DNA"/>
</dbReference>
<gene>
    <name evidence="1" type="ORF">P5673_027562</name>
</gene>
<accession>A0AAD9UVV0</accession>
<dbReference type="Proteomes" id="UP001249851">
    <property type="component" value="Unassembled WGS sequence"/>
</dbReference>
<evidence type="ECO:0000313" key="2">
    <source>
        <dbReference type="Proteomes" id="UP001249851"/>
    </source>
</evidence>
<comment type="caution">
    <text evidence="1">The sequence shown here is derived from an EMBL/GenBank/DDBJ whole genome shotgun (WGS) entry which is preliminary data.</text>
</comment>
<protein>
    <submittedName>
        <fullName evidence="1">Uncharacterized protein</fullName>
    </submittedName>
</protein>
<organism evidence="1 2">
    <name type="scientific">Acropora cervicornis</name>
    <name type="common">Staghorn coral</name>
    <dbReference type="NCBI Taxonomy" id="6130"/>
    <lineage>
        <taxon>Eukaryota</taxon>
        <taxon>Metazoa</taxon>
        <taxon>Cnidaria</taxon>
        <taxon>Anthozoa</taxon>
        <taxon>Hexacorallia</taxon>
        <taxon>Scleractinia</taxon>
        <taxon>Astrocoeniina</taxon>
        <taxon>Acroporidae</taxon>
        <taxon>Acropora</taxon>
    </lineage>
</organism>
<proteinExistence type="predicted"/>
<name>A0AAD9UVV0_ACRCE</name>
<dbReference type="AlphaFoldDB" id="A0AAD9UVV0"/>
<reference evidence="1" key="2">
    <citation type="journal article" date="2023" name="Science">
        <title>Genomic signatures of disease resistance in endangered staghorn corals.</title>
        <authorList>
            <person name="Vollmer S.V."/>
            <person name="Selwyn J.D."/>
            <person name="Despard B.A."/>
            <person name="Roesel C.L."/>
        </authorList>
    </citation>
    <scope>NUCLEOTIDE SEQUENCE</scope>
    <source>
        <strain evidence="1">K2</strain>
    </source>
</reference>
<reference evidence="1" key="1">
    <citation type="journal article" date="2023" name="G3 (Bethesda)">
        <title>Whole genome assembly and annotation of the endangered Caribbean coral Acropora cervicornis.</title>
        <authorList>
            <person name="Selwyn J.D."/>
            <person name="Vollmer S.V."/>
        </authorList>
    </citation>
    <scope>NUCLEOTIDE SEQUENCE</scope>
    <source>
        <strain evidence="1">K2</strain>
    </source>
</reference>